<reference evidence="1 2" key="1">
    <citation type="submission" date="2019-05" db="EMBL/GenBank/DDBJ databases">
        <title>Emergence of the Ug99 lineage of the wheat stem rust pathogen through somatic hybridization.</title>
        <authorList>
            <person name="Li F."/>
            <person name="Upadhyaya N.M."/>
            <person name="Sperschneider J."/>
            <person name="Matny O."/>
            <person name="Nguyen-Phuc H."/>
            <person name="Mago R."/>
            <person name="Raley C."/>
            <person name="Miller M.E."/>
            <person name="Silverstein K.A.T."/>
            <person name="Henningsen E."/>
            <person name="Hirsch C.D."/>
            <person name="Visser B."/>
            <person name="Pretorius Z.A."/>
            <person name="Steffenson B.J."/>
            <person name="Schwessinger B."/>
            <person name="Dodds P.N."/>
            <person name="Figueroa M."/>
        </authorList>
    </citation>
    <scope>NUCLEOTIDE SEQUENCE [LARGE SCALE GENOMIC DNA]</scope>
    <source>
        <strain evidence="1 2">Ug99</strain>
    </source>
</reference>
<gene>
    <name evidence="1" type="ORF">PGTUg99_006954</name>
</gene>
<comment type="caution">
    <text evidence="1">The sequence shown here is derived from an EMBL/GenBank/DDBJ whole genome shotgun (WGS) entry which is preliminary data.</text>
</comment>
<dbReference type="Proteomes" id="UP000325313">
    <property type="component" value="Unassembled WGS sequence"/>
</dbReference>
<dbReference type="EMBL" id="VDEP01000035">
    <property type="protein sequence ID" value="KAA1136225.1"/>
    <property type="molecule type" value="Genomic_DNA"/>
</dbReference>
<evidence type="ECO:0000313" key="2">
    <source>
        <dbReference type="Proteomes" id="UP000325313"/>
    </source>
</evidence>
<proteinExistence type="predicted"/>
<protein>
    <submittedName>
        <fullName evidence="1">Uncharacterized protein</fullName>
    </submittedName>
</protein>
<accession>A0A5B0SFG3</accession>
<dbReference type="AlphaFoldDB" id="A0A5B0SFG3"/>
<evidence type="ECO:0000313" key="1">
    <source>
        <dbReference type="EMBL" id="KAA1136225.1"/>
    </source>
</evidence>
<name>A0A5B0SFG3_PUCGR</name>
<sequence length="138" mass="15221">MRATPRVQSAVRVTVLLVRLSVENVRLGTDVAPVPQPVPHWDGNVDRPAARPLPEKQTQIDLLTPPMTGNQPASGRLGLNKLLNWCRQLHAHRALTEAIAQFIPIRAPDFIESVPTNSHTTLACMKRVFVEQLAAELA</sequence>
<organism evidence="1 2">
    <name type="scientific">Puccinia graminis f. sp. tritici</name>
    <dbReference type="NCBI Taxonomy" id="56615"/>
    <lineage>
        <taxon>Eukaryota</taxon>
        <taxon>Fungi</taxon>
        <taxon>Dikarya</taxon>
        <taxon>Basidiomycota</taxon>
        <taxon>Pucciniomycotina</taxon>
        <taxon>Pucciniomycetes</taxon>
        <taxon>Pucciniales</taxon>
        <taxon>Pucciniaceae</taxon>
        <taxon>Puccinia</taxon>
    </lineage>
</organism>